<evidence type="ECO:0000259" key="2">
    <source>
        <dbReference type="Pfam" id="PF03428"/>
    </source>
</evidence>
<proteinExistence type="predicted"/>
<name>A0A501WFY8_9RHOB</name>
<evidence type="ECO:0000259" key="3">
    <source>
        <dbReference type="Pfam" id="PF11800"/>
    </source>
</evidence>
<feature type="domain" description="Plasmid replication protein C C-terminal" evidence="3">
    <location>
        <begin position="260"/>
        <end position="357"/>
    </location>
</feature>
<dbReference type="RefSeq" id="WP_140456072.1">
    <property type="nucleotide sequence ID" value="NZ_VFRP01000036.1"/>
</dbReference>
<dbReference type="Pfam" id="PF03428">
    <property type="entry name" value="RP-C"/>
    <property type="match status" value="1"/>
</dbReference>
<dbReference type="InterPro" id="IPR047611">
    <property type="entry name" value="RepABC_RepC"/>
</dbReference>
<dbReference type="Gene3D" id="1.10.10.10">
    <property type="entry name" value="Winged helix-like DNA-binding domain superfamily/Winged helix DNA-binding domain"/>
    <property type="match status" value="1"/>
</dbReference>
<sequence length="364" mass="40309">MVDGNNMEQPRSAIVAPRAKCPEGDAGWWPLFRALKGIREQFGLGPQHLNTLAALLSFLRPGSGTVVFASNRSIIERLNGVSERTLQRHIHRLAEAGLLCRADSPNRKRYRVTCAHDEVAFGLCLSPLLAHADEILKRAEQAQEDLRRCRLLRQRLLALLARLREVGAPCPEEPRIRLLLRRRLAAAQLEELLDGLSADTSPALPIPDAHVTTDNVSASDTQNVVHYQKSEYRHSKNDSPRRTPASPHVDELVEPSNFLRKMTRACPDALVWLGECPRDWRSIGYKAREIAGWIGISPASYDAAAGVLGPERTAATLLCVLQSGPTIRRPAAYFHSITRGPRSQDFSIEAWLMRLAKRVGGAAG</sequence>
<dbReference type="AlphaFoldDB" id="A0A501WFY8"/>
<feature type="compositionally biased region" description="Basic and acidic residues" evidence="1">
    <location>
        <begin position="230"/>
        <end position="241"/>
    </location>
</feature>
<feature type="domain" description="Plasmid replication protein C N-terminal" evidence="2">
    <location>
        <begin position="26"/>
        <end position="164"/>
    </location>
</feature>
<evidence type="ECO:0000256" key="1">
    <source>
        <dbReference type="SAM" id="MobiDB-lite"/>
    </source>
</evidence>
<dbReference type="EMBL" id="VFRP01000036">
    <property type="protein sequence ID" value="TPE47004.1"/>
    <property type="molecule type" value="Genomic_DNA"/>
</dbReference>
<dbReference type="InterPro" id="IPR021760">
    <property type="entry name" value="RepC_C"/>
</dbReference>
<dbReference type="OrthoDB" id="7488837at2"/>
<dbReference type="Pfam" id="PF11800">
    <property type="entry name" value="RP-C_C"/>
    <property type="match status" value="1"/>
</dbReference>
<evidence type="ECO:0000313" key="4">
    <source>
        <dbReference type="EMBL" id="TPE47004.1"/>
    </source>
</evidence>
<dbReference type="SUPFAM" id="SSF46785">
    <property type="entry name" value="Winged helix' DNA-binding domain"/>
    <property type="match status" value="1"/>
</dbReference>
<dbReference type="Proteomes" id="UP000319255">
    <property type="component" value="Unassembled WGS sequence"/>
</dbReference>
<dbReference type="InterPro" id="IPR036388">
    <property type="entry name" value="WH-like_DNA-bd_sf"/>
</dbReference>
<protein>
    <submittedName>
        <fullName evidence="4">Uncharacterized protein</fullName>
    </submittedName>
</protein>
<dbReference type="InterPro" id="IPR036390">
    <property type="entry name" value="WH_DNA-bd_sf"/>
</dbReference>
<reference evidence="4 5" key="1">
    <citation type="submission" date="2019-06" db="EMBL/GenBank/DDBJ databases">
        <title>A novel bacterium of genus Amaricoccus, isolated from marine sediment.</title>
        <authorList>
            <person name="Huang H."/>
            <person name="Mo K."/>
            <person name="Hu Y."/>
        </authorList>
    </citation>
    <scope>NUCLEOTIDE SEQUENCE [LARGE SCALE GENOMIC DNA]</scope>
    <source>
        <strain evidence="4 5">HB172011</strain>
    </source>
</reference>
<comment type="caution">
    <text evidence="4">The sequence shown here is derived from an EMBL/GenBank/DDBJ whole genome shotgun (WGS) entry which is preliminary data.</text>
</comment>
<evidence type="ECO:0000313" key="5">
    <source>
        <dbReference type="Proteomes" id="UP000319255"/>
    </source>
</evidence>
<dbReference type="InterPro" id="IPR005090">
    <property type="entry name" value="RepC_N"/>
</dbReference>
<accession>A0A501WFY8</accession>
<keyword evidence="5" id="KW-1185">Reference proteome</keyword>
<feature type="region of interest" description="Disordered" evidence="1">
    <location>
        <begin position="230"/>
        <end position="249"/>
    </location>
</feature>
<gene>
    <name evidence="4" type="ORF">FJM51_20935</name>
</gene>
<organism evidence="4 5">
    <name type="scientific">Amaricoccus solimangrovi</name>
    <dbReference type="NCBI Taxonomy" id="2589815"/>
    <lineage>
        <taxon>Bacteria</taxon>
        <taxon>Pseudomonadati</taxon>
        <taxon>Pseudomonadota</taxon>
        <taxon>Alphaproteobacteria</taxon>
        <taxon>Rhodobacterales</taxon>
        <taxon>Paracoccaceae</taxon>
        <taxon>Amaricoccus</taxon>
    </lineage>
</organism>
<dbReference type="NCBIfam" id="NF040974">
    <property type="entry name" value="RepABC_RepC"/>
    <property type="match status" value="1"/>
</dbReference>